<dbReference type="EMBL" id="PVWQ01000010">
    <property type="protein sequence ID" value="RDW70663.1"/>
    <property type="molecule type" value="Genomic_DNA"/>
</dbReference>
<gene>
    <name evidence="4" type="ORF">DSM5745_08174</name>
</gene>
<reference evidence="4 5" key="1">
    <citation type="journal article" date="2018" name="IMA Fungus">
        <title>IMA Genome-F 9: Draft genome sequence of Annulohypoxylon stygium, Aspergillus mulundensis, Berkeleyomyces basicola (syn. Thielaviopsis basicola), Ceratocystis smalleyi, two Cercospora beticola strains, Coleophoma cylindrospora, Fusarium fracticaudum, Phialophora cf. hyalina, and Morchella septimelata.</title>
        <authorList>
            <person name="Wingfield B.D."/>
            <person name="Bills G.F."/>
            <person name="Dong Y."/>
            <person name="Huang W."/>
            <person name="Nel W.J."/>
            <person name="Swalarsk-Parry B.S."/>
            <person name="Vaghefi N."/>
            <person name="Wilken P.M."/>
            <person name="An Z."/>
            <person name="de Beer Z.W."/>
            <person name="De Vos L."/>
            <person name="Chen L."/>
            <person name="Duong T.A."/>
            <person name="Gao Y."/>
            <person name="Hammerbacher A."/>
            <person name="Kikkert J.R."/>
            <person name="Li Y."/>
            <person name="Li H."/>
            <person name="Li K."/>
            <person name="Li Q."/>
            <person name="Liu X."/>
            <person name="Ma X."/>
            <person name="Naidoo K."/>
            <person name="Pethybridge S.J."/>
            <person name="Sun J."/>
            <person name="Steenkamp E.T."/>
            <person name="van der Nest M.A."/>
            <person name="van Wyk S."/>
            <person name="Wingfield M.J."/>
            <person name="Xiong C."/>
            <person name="Yue Q."/>
            <person name="Zhang X."/>
        </authorList>
    </citation>
    <scope>NUCLEOTIDE SEQUENCE [LARGE SCALE GENOMIC DNA]</scope>
    <source>
        <strain evidence="4 5">DSM 5745</strain>
    </source>
</reference>
<feature type="domain" description="LysM" evidence="3">
    <location>
        <begin position="59"/>
        <end position="105"/>
    </location>
</feature>
<dbReference type="PANTHER" id="PTHR34997">
    <property type="entry name" value="AM15"/>
    <property type="match status" value="1"/>
</dbReference>
<evidence type="ECO:0000313" key="5">
    <source>
        <dbReference type="Proteomes" id="UP000256690"/>
    </source>
</evidence>
<evidence type="ECO:0000259" key="3">
    <source>
        <dbReference type="PROSITE" id="PS51782"/>
    </source>
</evidence>
<sequence>MQLKQLAIAGLIPGIPMVSALVRRSGDDSIAATTTEAPTKATAAIPTPTMPGIIDGCEGYDKVIEGDICDTVAKRNGIATYQLKAWNSEINYLCSNLWLDYYVCVDGPGDEIPLPTYTLTPPGPDRPTPAPAPILPGTVVNCEFYFTIDARDTCADICVLAGITFEELQAMNPILDDQCSNLVSWVGYRVCVGV</sequence>
<name>A0A3D8R9D0_9EURO</name>
<dbReference type="InterPro" id="IPR018392">
    <property type="entry name" value="LysM"/>
</dbReference>
<proteinExistence type="predicted"/>
<dbReference type="InterPro" id="IPR052210">
    <property type="entry name" value="LysM1-like"/>
</dbReference>
<dbReference type="GeneID" id="38118544"/>
<evidence type="ECO:0000313" key="4">
    <source>
        <dbReference type="EMBL" id="RDW70663.1"/>
    </source>
</evidence>
<comment type="caution">
    <text evidence="4">The sequence shown here is derived from an EMBL/GenBank/DDBJ whole genome shotgun (WGS) entry which is preliminary data.</text>
</comment>
<keyword evidence="2" id="KW-0843">Virulence</keyword>
<dbReference type="SUPFAM" id="SSF54106">
    <property type="entry name" value="LysM domain"/>
    <property type="match status" value="2"/>
</dbReference>
<organism evidence="4 5">
    <name type="scientific">Aspergillus mulundensis</name>
    <dbReference type="NCBI Taxonomy" id="1810919"/>
    <lineage>
        <taxon>Eukaryota</taxon>
        <taxon>Fungi</taxon>
        <taxon>Dikarya</taxon>
        <taxon>Ascomycota</taxon>
        <taxon>Pezizomycotina</taxon>
        <taxon>Eurotiomycetes</taxon>
        <taxon>Eurotiomycetidae</taxon>
        <taxon>Eurotiales</taxon>
        <taxon>Aspergillaceae</taxon>
        <taxon>Aspergillus</taxon>
        <taxon>Aspergillus subgen. Nidulantes</taxon>
    </lineage>
</organism>
<keyword evidence="5" id="KW-1185">Reference proteome</keyword>
<dbReference type="AlphaFoldDB" id="A0A3D8R9D0"/>
<dbReference type="Proteomes" id="UP000256690">
    <property type="component" value="Unassembled WGS sequence"/>
</dbReference>
<evidence type="ECO:0000256" key="2">
    <source>
        <dbReference type="ARBA" id="ARBA00023026"/>
    </source>
</evidence>
<dbReference type="CDD" id="cd00118">
    <property type="entry name" value="LysM"/>
    <property type="match status" value="2"/>
</dbReference>
<keyword evidence="1" id="KW-0147">Chitin-binding</keyword>
<dbReference type="GO" id="GO:0008061">
    <property type="term" value="F:chitin binding"/>
    <property type="evidence" value="ECO:0007669"/>
    <property type="project" value="UniProtKB-KW"/>
</dbReference>
<dbReference type="Pfam" id="PF01476">
    <property type="entry name" value="LysM"/>
    <property type="match status" value="2"/>
</dbReference>
<dbReference type="PROSITE" id="PS51782">
    <property type="entry name" value="LYSM"/>
    <property type="match status" value="1"/>
</dbReference>
<accession>A0A3D8R9D0</accession>
<dbReference type="InterPro" id="IPR036779">
    <property type="entry name" value="LysM_dom_sf"/>
</dbReference>
<dbReference type="RefSeq" id="XP_026601194.1">
    <property type="nucleotide sequence ID" value="XM_026750190.1"/>
</dbReference>
<evidence type="ECO:0000256" key="1">
    <source>
        <dbReference type="ARBA" id="ARBA00022669"/>
    </source>
</evidence>
<dbReference type="STRING" id="1810919.A0A3D8R9D0"/>
<dbReference type="Gene3D" id="3.10.350.10">
    <property type="entry name" value="LysM domain"/>
    <property type="match status" value="2"/>
</dbReference>
<dbReference type="PANTHER" id="PTHR34997:SF18">
    <property type="entry name" value="LYSM DOMAIN-CONTAINING PROTEIN"/>
    <property type="match status" value="1"/>
</dbReference>
<protein>
    <recommendedName>
        <fullName evidence="3">LysM domain-containing protein</fullName>
    </recommendedName>
</protein>
<dbReference type="OrthoDB" id="5985073at2759"/>